<feature type="domain" description="Solute-binding protein family 5" evidence="5">
    <location>
        <begin position="106"/>
        <end position="513"/>
    </location>
</feature>
<dbReference type="SUPFAM" id="SSF53850">
    <property type="entry name" value="Periplasmic binding protein-like II"/>
    <property type="match status" value="1"/>
</dbReference>
<dbReference type="Pfam" id="PF00496">
    <property type="entry name" value="SBP_bac_5"/>
    <property type="match status" value="1"/>
</dbReference>
<comment type="similarity">
    <text evidence="2">Belongs to the bacterial solute-binding protein 5 family.</text>
</comment>
<dbReference type="Gene3D" id="3.10.105.10">
    <property type="entry name" value="Dipeptide-binding Protein, Domain 3"/>
    <property type="match status" value="1"/>
</dbReference>
<feature type="chain" id="PRO_5047134195" evidence="4">
    <location>
        <begin position="30"/>
        <end position="607"/>
    </location>
</feature>
<organism evidence="6 7">
    <name type="scientific">Leisingera daeponensis</name>
    <dbReference type="NCBI Taxonomy" id="405746"/>
    <lineage>
        <taxon>Bacteria</taxon>
        <taxon>Pseudomonadati</taxon>
        <taxon>Pseudomonadota</taxon>
        <taxon>Alphaproteobacteria</taxon>
        <taxon>Rhodobacterales</taxon>
        <taxon>Roseobacteraceae</taxon>
        <taxon>Leisingera</taxon>
    </lineage>
</organism>
<protein>
    <submittedName>
        <fullName evidence="6">Extracellular solute-binding protein</fullName>
    </submittedName>
</protein>
<evidence type="ECO:0000256" key="4">
    <source>
        <dbReference type="SAM" id="SignalP"/>
    </source>
</evidence>
<evidence type="ECO:0000256" key="1">
    <source>
        <dbReference type="ARBA" id="ARBA00004418"/>
    </source>
</evidence>
<evidence type="ECO:0000313" key="7">
    <source>
        <dbReference type="Proteomes" id="UP000766629"/>
    </source>
</evidence>
<dbReference type="InterPro" id="IPR039424">
    <property type="entry name" value="SBP_5"/>
</dbReference>
<dbReference type="Gene3D" id="3.40.190.10">
    <property type="entry name" value="Periplasmic binding protein-like II"/>
    <property type="match status" value="1"/>
</dbReference>
<dbReference type="CDD" id="cd08497">
    <property type="entry name" value="MbnE-like"/>
    <property type="match status" value="1"/>
</dbReference>
<keyword evidence="7" id="KW-1185">Reference proteome</keyword>
<dbReference type="EMBL" id="JAHVJA010000001">
    <property type="protein sequence ID" value="MBY6138238.1"/>
    <property type="molecule type" value="Genomic_DNA"/>
</dbReference>
<keyword evidence="3 4" id="KW-0732">Signal</keyword>
<gene>
    <name evidence="6" type="ORF">KUV26_02200</name>
</gene>
<dbReference type="InterPro" id="IPR000914">
    <property type="entry name" value="SBP_5_dom"/>
</dbReference>
<sequence>MKQRKENFRSLRAALAGITLAFTANFAQAESAHGIAMYGDPALPPDFVSLPYANPEAPKGGKAVFGNTGGFDSLNPFTLKGTSPWQLRFWGYESLMGRSWDEPFTLYGLLAESIEVPEDRSWVEFTLREEARFSDGSPVTAEDVIWSYETLGTKGHPRYRGFWTKVETIEQTGPRSIRLAFNTEDRELALIAGLRPILKKAQWTGKSFGSDEIEGAPIGTGAYVVSAYEPGRFVTFARNPDYWGKDLPLRRGTQNFDELRIDFFGDETVLFEAFKAGELSAVREFNADKWDSVYNFPAITRGDVVKSEIPHQRPSGMTGLVMNTRRAPLDDWRVREALLLAFNFEYINGTVTGGTQQRITSYFSGSVLGMRPGAAEGKVRALLEPYADTLLPGTLEGYTLPQGDGSKRNRGNLRKAMKLLEEAGWTVADGVLRNTDGAGLTLNVLIRQGDGEMKTVTEIYARALERLGITLTAETVDNAQYAERENAYDFDLTRFRRELSLSPGNEQRYYWGSEGVDQPGSRNLMGMDSPAAEAMIDAMLTATEPEDFTAAVRALDRVLTAGRYVIPFWSFDTGRIAHIKEMRFPDQLPIYGDRTEFMPDVWWYQAD</sequence>
<comment type="caution">
    <text evidence="6">The sequence shown here is derived from an EMBL/GenBank/DDBJ whole genome shotgun (WGS) entry which is preliminary data.</text>
</comment>
<name>A0ABS7NAK8_9RHOB</name>
<evidence type="ECO:0000259" key="5">
    <source>
        <dbReference type="Pfam" id="PF00496"/>
    </source>
</evidence>
<proteinExistence type="inferred from homology"/>
<feature type="signal peptide" evidence="4">
    <location>
        <begin position="1"/>
        <end position="29"/>
    </location>
</feature>
<dbReference type="PANTHER" id="PTHR30290:SF64">
    <property type="entry name" value="ABC TRANSPORTER PERIPLASMIC BINDING PROTEIN"/>
    <property type="match status" value="1"/>
</dbReference>
<dbReference type="Proteomes" id="UP000766629">
    <property type="component" value="Unassembled WGS sequence"/>
</dbReference>
<evidence type="ECO:0000256" key="3">
    <source>
        <dbReference type="ARBA" id="ARBA00022729"/>
    </source>
</evidence>
<dbReference type="InterPro" id="IPR030678">
    <property type="entry name" value="Peptide/Ni-bd"/>
</dbReference>
<dbReference type="PIRSF" id="PIRSF002741">
    <property type="entry name" value="MppA"/>
    <property type="match status" value="1"/>
</dbReference>
<reference evidence="6 7" key="1">
    <citation type="submission" date="2021-06" db="EMBL/GenBank/DDBJ databases">
        <title>50 bacteria genomes isolated from Dapeng, Shenzhen, China.</title>
        <authorList>
            <person name="Zheng W."/>
            <person name="Yu S."/>
            <person name="Huang Y."/>
        </authorList>
    </citation>
    <scope>NUCLEOTIDE SEQUENCE [LARGE SCALE GENOMIC DNA]</scope>
    <source>
        <strain evidence="6 7">DP1N14-2</strain>
    </source>
</reference>
<evidence type="ECO:0000313" key="6">
    <source>
        <dbReference type="EMBL" id="MBY6138238.1"/>
    </source>
</evidence>
<evidence type="ECO:0000256" key="2">
    <source>
        <dbReference type="ARBA" id="ARBA00005695"/>
    </source>
</evidence>
<dbReference type="PANTHER" id="PTHR30290">
    <property type="entry name" value="PERIPLASMIC BINDING COMPONENT OF ABC TRANSPORTER"/>
    <property type="match status" value="1"/>
</dbReference>
<accession>A0ABS7NAK8</accession>
<comment type="subcellular location">
    <subcellularLocation>
        <location evidence="1">Periplasm</location>
    </subcellularLocation>
</comment>